<dbReference type="InterPro" id="IPR011849">
    <property type="entry name" value="Na/pantothenate_symporter"/>
</dbReference>
<dbReference type="EMBL" id="CP001997">
    <property type="protein sequence ID" value="ADE56232.1"/>
    <property type="molecule type" value="Genomic_DNA"/>
</dbReference>
<dbReference type="PANTHER" id="PTHR48086">
    <property type="entry name" value="SODIUM/PROLINE SYMPORTER-RELATED"/>
    <property type="match status" value="1"/>
</dbReference>
<evidence type="ECO:0000256" key="1">
    <source>
        <dbReference type="ARBA" id="ARBA00004141"/>
    </source>
</evidence>
<evidence type="ECO:0000256" key="9">
    <source>
        <dbReference type="SAM" id="Phobius"/>
    </source>
</evidence>
<dbReference type="NCBIfam" id="TIGR02119">
    <property type="entry name" value="panF"/>
    <property type="match status" value="1"/>
</dbReference>
<dbReference type="InterPro" id="IPR001734">
    <property type="entry name" value="Na/solute_symporter"/>
</dbReference>
<keyword evidence="7 9" id="KW-0472">Membrane</keyword>
<dbReference type="HOGENOM" id="CLU_018808_15_1_0"/>
<dbReference type="KEGG" id="aco:Amico_0084"/>
<evidence type="ECO:0000256" key="6">
    <source>
        <dbReference type="ARBA" id="ARBA00022989"/>
    </source>
</evidence>
<feature type="transmembrane region" description="Helical" evidence="9">
    <location>
        <begin position="280"/>
        <end position="304"/>
    </location>
</feature>
<keyword evidence="5 9" id="KW-0812">Transmembrane</keyword>
<evidence type="ECO:0000313" key="10">
    <source>
        <dbReference type="EMBL" id="ADE56232.1"/>
    </source>
</evidence>
<feature type="transmembrane region" description="Helical" evidence="9">
    <location>
        <begin position="162"/>
        <end position="184"/>
    </location>
</feature>
<feature type="transmembrane region" description="Helical" evidence="9">
    <location>
        <begin position="44"/>
        <end position="62"/>
    </location>
</feature>
<evidence type="ECO:0000256" key="8">
    <source>
        <dbReference type="RuleBase" id="RU362091"/>
    </source>
</evidence>
<feature type="transmembrane region" description="Helical" evidence="9">
    <location>
        <begin position="239"/>
        <end position="259"/>
    </location>
</feature>
<dbReference type="OrthoDB" id="9810181at2"/>
<keyword evidence="6 9" id="KW-1133">Transmembrane helix</keyword>
<gene>
    <name evidence="10" type="ordered locus">Amico_0084</name>
</gene>
<dbReference type="AlphaFoldDB" id="D5ECF0"/>
<dbReference type="eggNOG" id="COG4145">
    <property type="taxonomic scope" value="Bacteria"/>
</dbReference>
<evidence type="ECO:0000256" key="2">
    <source>
        <dbReference type="ARBA" id="ARBA00006434"/>
    </source>
</evidence>
<comment type="similarity">
    <text evidence="2 8">Belongs to the sodium:solute symporter (SSF) (TC 2.A.21) family.</text>
</comment>
<evidence type="ECO:0000256" key="5">
    <source>
        <dbReference type="ARBA" id="ARBA00022692"/>
    </source>
</evidence>
<evidence type="ECO:0000256" key="4">
    <source>
        <dbReference type="ARBA" id="ARBA00022475"/>
    </source>
</evidence>
<feature type="transmembrane region" description="Helical" evidence="9">
    <location>
        <begin position="128"/>
        <end position="150"/>
    </location>
</feature>
<keyword evidence="11" id="KW-1185">Reference proteome</keyword>
<dbReference type="Proteomes" id="UP000002366">
    <property type="component" value="Chromosome"/>
</dbReference>
<dbReference type="NCBIfam" id="TIGR00813">
    <property type="entry name" value="sss"/>
    <property type="match status" value="1"/>
</dbReference>
<feature type="transmembrane region" description="Helical" evidence="9">
    <location>
        <begin position="6"/>
        <end position="24"/>
    </location>
</feature>
<dbReference type="GO" id="GO:0015233">
    <property type="term" value="F:pantothenate transmembrane transporter activity"/>
    <property type="evidence" value="ECO:0007669"/>
    <property type="project" value="InterPro"/>
</dbReference>
<evidence type="ECO:0000256" key="7">
    <source>
        <dbReference type="ARBA" id="ARBA00023136"/>
    </source>
</evidence>
<feature type="transmembrane region" description="Helical" evidence="9">
    <location>
        <begin position="82"/>
        <end position="100"/>
    </location>
</feature>
<feature type="transmembrane region" description="Helical" evidence="9">
    <location>
        <begin position="196"/>
        <end position="219"/>
    </location>
</feature>
<feature type="transmembrane region" description="Helical" evidence="9">
    <location>
        <begin position="460"/>
        <end position="478"/>
    </location>
</feature>
<dbReference type="InterPro" id="IPR050277">
    <property type="entry name" value="Sodium:Solute_Symporter"/>
</dbReference>
<sequence>MEQRVSMILPLVLYLGGVMAIALWSQRIGKKSRDTKSFIEEYFLGSRSMGGFVLAMAIITTYTSASSFVGGPGVAYKMGLGWILLAMIQVPTAFLTLGVLGKKFAIIARRIQAVTVTEFLRVRYRNDLVVILSSIALLIFFMASMLAQFIGGARLFQSITGYPYLIGLIIFGITVILYTTVGGFRAVVLTDTIQGSMMVVASIALLWSVVHAGGGMTAVMTRLYEIDPALITPFGPDNFISKPFILSFWVLVGFAILGLPQTTVKCMGYKDSRSMHNAMIIGTFIVGFLMLCMHMVGALGRAVIPDIQVGDLAVPTLTIKLLSPFWAGVFIAGPLAAIMSTVDSMLILASAAIIKDLYLNYLCKDPEKVNPAALGRMSFISTGILGILVFIAALKPPSLLVWINLFAFGGLEAVFLWPTILGLYWKRANAVGALCSIIAGCGAFFYFTITKVTWMGTHQIVPTILVGLIAFIIGAYAGKRPDDETIRIFWE</sequence>
<dbReference type="PANTHER" id="PTHR48086:SF4">
    <property type="entry name" value="SODIUM_PANTOTHENATE SYMPORTER"/>
    <property type="match status" value="1"/>
</dbReference>
<feature type="transmembrane region" description="Helical" evidence="9">
    <location>
        <begin position="400"/>
        <end position="423"/>
    </location>
</feature>
<protein>
    <submittedName>
        <fullName evidence="10">Sodium/pantothenate symporter</fullName>
    </submittedName>
</protein>
<feature type="transmembrane region" description="Helical" evidence="9">
    <location>
        <begin position="324"/>
        <end position="354"/>
    </location>
</feature>
<feature type="transmembrane region" description="Helical" evidence="9">
    <location>
        <begin position="430"/>
        <end position="448"/>
    </location>
</feature>
<dbReference type="CDD" id="cd10327">
    <property type="entry name" value="SLC5sbd_PanF"/>
    <property type="match status" value="1"/>
</dbReference>
<accession>D5ECF0</accession>
<comment type="subcellular location">
    <subcellularLocation>
        <location evidence="1">Membrane</location>
        <topology evidence="1">Multi-pass membrane protein</topology>
    </subcellularLocation>
</comment>
<dbReference type="GO" id="GO:0036376">
    <property type="term" value="P:sodium ion export across plasma membrane"/>
    <property type="evidence" value="ECO:0007669"/>
    <property type="project" value="InterPro"/>
</dbReference>
<dbReference type="PROSITE" id="PS00456">
    <property type="entry name" value="NA_SOLUT_SYMP_1"/>
    <property type="match status" value="1"/>
</dbReference>
<evidence type="ECO:0000256" key="3">
    <source>
        <dbReference type="ARBA" id="ARBA00022448"/>
    </source>
</evidence>
<dbReference type="Gene3D" id="1.20.1730.10">
    <property type="entry name" value="Sodium/glucose cotransporter"/>
    <property type="match status" value="1"/>
</dbReference>
<keyword evidence="3" id="KW-0813">Transport</keyword>
<feature type="transmembrane region" description="Helical" evidence="9">
    <location>
        <begin position="374"/>
        <end position="394"/>
    </location>
</feature>
<dbReference type="InterPro" id="IPR018212">
    <property type="entry name" value="Na/solute_symporter_CS"/>
</dbReference>
<dbReference type="Pfam" id="PF00474">
    <property type="entry name" value="SSF"/>
    <property type="match status" value="1"/>
</dbReference>
<keyword evidence="4" id="KW-1003">Cell membrane</keyword>
<dbReference type="STRING" id="572547.Amico_0084"/>
<dbReference type="InterPro" id="IPR038377">
    <property type="entry name" value="Na/Glc_symporter_sf"/>
</dbReference>
<dbReference type="PROSITE" id="PS50283">
    <property type="entry name" value="NA_SOLUT_SYMP_3"/>
    <property type="match status" value="1"/>
</dbReference>
<reference evidence="10 11" key="1">
    <citation type="journal article" date="2010" name="Stand. Genomic Sci.">
        <title>Complete genome sequence of Aminobacterium colombiense type strain (ALA-1).</title>
        <authorList>
            <person name="Chertkov O."/>
            <person name="Sikorski J."/>
            <person name="Brambilla E."/>
            <person name="Lapidus A."/>
            <person name="Copeland A."/>
            <person name="Glavina Del Rio T."/>
            <person name="Nolan M."/>
            <person name="Lucas S."/>
            <person name="Tice H."/>
            <person name="Cheng J.F."/>
            <person name="Han C."/>
            <person name="Detter J.C."/>
            <person name="Bruce D."/>
            <person name="Tapia R."/>
            <person name="Goodwin L."/>
            <person name="Pitluck S."/>
            <person name="Liolios K."/>
            <person name="Ivanova N."/>
            <person name="Mavromatis K."/>
            <person name="Ovchinnikova G."/>
            <person name="Pati A."/>
            <person name="Chen A."/>
            <person name="Palaniappan K."/>
            <person name="Land M."/>
            <person name="Hauser L."/>
            <person name="Chang Y.J."/>
            <person name="Jeffries C.D."/>
            <person name="Spring S."/>
            <person name="Rohde M."/>
            <person name="Goker M."/>
            <person name="Bristow J."/>
            <person name="Eisen J.A."/>
            <person name="Markowitz V."/>
            <person name="Hugenholtz P."/>
            <person name="Kyrpides N.C."/>
            <person name="Klenk H.P."/>
        </authorList>
    </citation>
    <scope>NUCLEOTIDE SEQUENCE [LARGE SCALE GENOMIC DNA]</scope>
    <source>
        <strain evidence="11">DSM 12261 / ALA-1</strain>
    </source>
</reference>
<evidence type="ECO:0000313" key="11">
    <source>
        <dbReference type="Proteomes" id="UP000002366"/>
    </source>
</evidence>
<organism evidence="10 11">
    <name type="scientific">Aminobacterium colombiense (strain DSM 12261 / ALA-1)</name>
    <dbReference type="NCBI Taxonomy" id="572547"/>
    <lineage>
        <taxon>Bacteria</taxon>
        <taxon>Thermotogati</taxon>
        <taxon>Synergistota</taxon>
        <taxon>Synergistia</taxon>
        <taxon>Synergistales</taxon>
        <taxon>Aminobacteriaceae</taxon>
        <taxon>Aminobacterium</taxon>
    </lineage>
</organism>
<dbReference type="GO" id="GO:0015081">
    <property type="term" value="F:sodium ion transmembrane transporter activity"/>
    <property type="evidence" value="ECO:0007669"/>
    <property type="project" value="InterPro"/>
</dbReference>
<name>D5ECF0_AMICL</name>
<dbReference type="RefSeq" id="WP_013047498.1">
    <property type="nucleotide sequence ID" value="NC_014011.1"/>
</dbReference>
<dbReference type="GO" id="GO:0005886">
    <property type="term" value="C:plasma membrane"/>
    <property type="evidence" value="ECO:0007669"/>
    <property type="project" value="TreeGrafter"/>
</dbReference>
<proteinExistence type="inferred from homology"/>